<feature type="compositionally biased region" description="Polar residues" evidence="2">
    <location>
        <begin position="328"/>
        <end position="341"/>
    </location>
</feature>
<feature type="region of interest" description="Disordered" evidence="2">
    <location>
        <begin position="321"/>
        <end position="341"/>
    </location>
</feature>
<feature type="coiled-coil region" evidence="1">
    <location>
        <begin position="1485"/>
        <end position="1512"/>
    </location>
</feature>
<feature type="compositionally biased region" description="Polar residues" evidence="2">
    <location>
        <begin position="1"/>
        <end position="17"/>
    </location>
</feature>
<keyword evidence="5" id="KW-1185">Reference proteome</keyword>
<feature type="compositionally biased region" description="Acidic residues" evidence="2">
    <location>
        <begin position="18"/>
        <end position="30"/>
    </location>
</feature>
<evidence type="ECO:0000256" key="2">
    <source>
        <dbReference type="SAM" id="MobiDB-lite"/>
    </source>
</evidence>
<reference evidence="4 5" key="1">
    <citation type="journal article" date="2024" name="bioRxiv">
        <title>A reference genome for Trichogramma kaykai: A tiny desert-dwelling parasitoid wasp with competing sex-ratio distorters.</title>
        <authorList>
            <person name="Culotta J."/>
            <person name="Lindsey A.R."/>
        </authorList>
    </citation>
    <scope>NUCLEOTIDE SEQUENCE [LARGE SCALE GENOMIC DNA]</scope>
    <source>
        <strain evidence="4 5">KSX58</strain>
    </source>
</reference>
<organism evidence="4 5">
    <name type="scientific">Trichogramma kaykai</name>
    <dbReference type="NCBI Taxonomy" id="54128"/>
    <lineage>
        <taxon>Eukaryota</taxon>
        <taxon>Metazoa</taxon>
        <taxon>Ecdysozoa</taxon>
        <taxon>Arthropoda</taxon>
        <taxon>Hexapoda</taxon>
        <taxon>Insecta</taxon>
        <taxon>Pterygota</taxon>
        <taxon>Neoptera</taxon>
        <taxon>Endopterygota</taxon>
        <taxon>Hymenoptera</taxon>
        <taxon>Apocrita</taxon>
        <taxon>Proctotrupomorpha</taxon>
        <taxon>Chalcidoidea</taxon>
        <taxon>Trichogrammatidae</taxon>
        <taxon>Trichogramma</taxon>
    </lineage>
</organism>
<accession>A0ABD2XAM2</accession>
<feature type="compositionally biased region" description="Basic and acidic residues" evidence="2">
    <location>
        <begin position="1648"/>
        <end position="1669"/>
    </location>
</feature>
<feature type="compositionally biased region" description="Polar residues" evidence="2">
    <location>
        <begin position="485"/>
        <end position="497"/>
    </location>
</feature>
<dbReference type="EMBL" id="JBJJXI010000037">
    <property type="protein sequence ID" value="KAL3402166.1"/>
    <property type="molecule type" value="Genomic_DNA"/>
</dbReference>
<feature type="region of interest" description="Disordered" evidence="2">
    <location>
        <begin position="187"/>
        <end position="275"/>
    </location>
</feature>
<sequence>MESKSENVTSAPKSNDNPVDDEKEEGELSMDDVSSAEDTPIQRNHYNRYQSISRNFTRGIPNLSDSESKQKYLYIDAGKENQRRRYYHHHHHHRNHRSQSPVYRKAINPFYSTLQEKNISKTIRPSDDLKEISSDTDIDMTLVGFSKKTLKKPKHKKKKHEPEPLSLSESELSDLGSSNLDTAYRHRKSLSKTYNTSKPLKKNISKTRSSTKHIRSSKLHNGIETPSPMQIPENVTNLLKRVKKHDPTNDSKRKSKSSSLRDKLNIENKNERTETTECRYKNNIVDNDTSSIEKNNSVNNKTLLVEKENISLNICEKKIKQHTDSQIEESNQSKTSEQETNNYDIKEKSFSNKVFSQPDVDKTIDSSLGDLDPEPLDASTNEEHQLPNFCIDENDEDMHLRMEALKSAIMKKHNTRVLKGSKKNKKLVNEKLRNIPSPNFIDDFPLLVEMCDPHSLESQQQKDSYFSEDMELDSDMDLSDLESPYSPSDDINSSELKPVISDTSINSKINYIQDSSKHKISNFNESRPYSPSDSTVYDPELPGVHFENDLAPLSSQPPLPAPPIPPFLTTQTMLLGCNVARNPFVEPLQFLSQTDKNYATSNQPSNLMMFSNNSQTLNFSKNTIPTSTATASSNIPLLTSSLANLPQMSQSKLINISSEIMDMETDLDGSPLVPMDVKNSNNFAEWQIAKNLSQPLFISDESKSDSIHTPVLCNMNHNLIPDTVQRASNIQRILDPKKLPAKLSPIINNEASFKKVDMQLVSPQPAVMRTNFVPIQLIPPTKQKVASSTAQLFNNENSNLRKRKADNLVSNLHEDQIKKIKNIETKIENDKIVQNKESLDKSINDDDEEELRELLIASLKKKNNTMSVSCIEGTEKSEKIFRSKATKSKTNLEKLPSPVLERLSPSSLESNSEPCYTREKLISSPTTENFKEIKNNVKISNDAREAIISAWNRIEQNNLIITFSDETGSDSDNNENAMLDKTSGKTDIEKSVAEFLKSARQKHEAATAANNNVSVQKAPVNADSKYEAAKTVTSNNVSIEKIPTNTNPNAIKNTLTNSPVHIRFLHSSSKVNILDHLDDNNSEIKPSNVSTQKTTVTSVYSNPADIGNINSFPEKTSVPVVSKNMNLANNIEKVEKNVNSSAKNVEKVPNNISKPTIISQVESKNSKLSTVSSVSTKVSKTQTVANSISKTKTLISLKEVKKDLTPQALVTTPQVVKHLPASKQEEYRRLKLKLIEMERKKKLKASTDTSTKNSSIATPASSSRISTTTTTLPTTTASTIVTTRAAVTSASVTKSSLITSNEASKATVSINKQINKTPGEIITRTKIVHVPKPVSPQIANNSQNIASCNKQPDENTKSTDQQVQTKGTVQCEKLKILTREQISQKITQIQNKIKDKQVQMDDLNDSKAWNSPKKKKTENIESNLDEFKRTVSDEVQKLAVLPIDKQKSMLAKAEEDLVSERHTVLDKLTEISGFLRQWEIERDLKSLYSQDAKNLREQLRLAEMKIVQQQEKMNTLSPKISEFQTKINTGRKECFRLSKICNSIGHKIVGPEYKYALNFILFGLSFGNCIIIFTIFRVPTAAAELLNNRLSEVVKHTIKLRKKKNSNETLQTGNCTEKSVKKSNKSTNHSLNRKNLVSQKSNNVTVNKTEESETEFIKNDDSGNSETEKITSNSDKSILNRSEISNSNALCVIDSQVESSTSDLKLKRKNIAKSYRNAKIRKVLNSKILNNSENSNKCSPSNVVTTILNNHSEINDLSTIENGNRSVIKINTNEGENEASRESPQQIPNITVECSNAVEKVDENIESTTGKQTTIISAKQVNADNISNLGKTNDIEMNECSSDFVEVNSSCNNSKMSPRETNSSAIECLESEENSVSLSSNSANEFVTVGQVDLHLPTAVDVLETEVETNFKKNCTSSKANIESNGEKSVEISDTVMNDSVVVPDPVELMIDNPQSCTEKNVGVSLSQNNSVPGPSTKALCCDESSKLPIFSETVNSVGEKKYVFRPYESVLKHINLTSNMVNGILCPFELMGTCNDEECPNIHQSRKQ</sequence>
<protein>
    <recommendedName>
        <fullName evidence="3">Putative zinc-finger domain-containing protein</fullName>
    </recommendedName>
</protein>
<feature type="compositionally biased region" description="Basic residues" evidence="2">
    <location>
        <begin position="149"/>
        <end position="159"/>
    </location>
</feature>
<evidence type="ECO:0000256" key="1">
    <source>
        <dbReference type="SAM" id="Coils"/>
    </source>
</evidence>
<evidence type="ECO:0000259" key="3">
    <source>
        <dbReference type="Pfam" id="PF10650"/>
    </source>
</evidence>
<feature type="compositionally biased region" description="Basic and acidic residues" evidence="2">
    <location>
        <begin position="259"/>
        <end position="275"/>
    </location>
</feature>
<dbReference type="InterPro" id="IPR019607">
    <property type="entry name" value="Putative_zinc-finger_domain"/>
</dbReference>
<dbReference type="Proteomes" id="UP001627154">
    <property type="component" value="Unassembled WGS sequence"/>
</dbReference>
<feature type="compositionally biased region" description="Polar residues" evidence="2">
    <location>
        <begin position="1607"/>
        <end position="1617"/>
    </location>
</feature>
<feature type="compositionally biased region" description="Polar residues" evidence="2">
    <location>
        <begin position="1625"/>
        <end position="1647"/>
    </location>
</feature>
<feature type="compositionally biased region" description="Low complexity" evidence="2">
    <location>
        <begin position="164"/>
        <end position="174"/>
    </location>
</feature>
<feature type="domain" description="Putative zinc-finger" evidence="3">
    <location>
        <begin position="2026"/>
        <end position="2044"/>
    </location>
</feature>
<feature type="compositionally biased region" description="Polar residues" evidence="2">
    <location>
        <begin position="41"/>
        <end position="51"/>
    </location>
</feature>
<comment type="caution">
    <text evidence="4">The sequence shown here is derived from an EMBL/GenBank/DDBJ whole genome shotgun (WGS) entry which is preliminary data.</text>
</comment>
<feature type="compositionally biased region" description="Low complexity" evidence="2">
    <location>
        <begin position="1254"/>
        <end position="1271"/>
    </location>
</feature>
<evidence type="ECO:0000313" key="5">
    <source>
        <dbReference type="Proteomes" id="UP001627154"/>
    </source>
</evidence>
<evidence type="ECO:0000313" key="4">
    <source>
        <dbReference type="EMBL" id="KAL3402166.1"/>
    </source>
</evidence>
<feature type="region of interest" description="Disordered" evidence="2">
    <location>
        <begin position="1605"/>
        <end position="1676"/>
    </location>
</feature>
<keyword evidence="1" id="KW-0175">Coiled coil</keyword>
<feature type="region of interest" description="Disordered" evidence="2">
    <location>
        <begin position="477"/>
        <end position="497"/>
    </location>
</feature>
<gene>
    <name evidence="4" type="ORF">TKK_004716</name>
</gene>
<feature type="region of interest" description="Disordered" evidence="2">
    <location>
        <begin position="1"/>
        <end position="51"/>
    </location>
</feature>
<name>A0ABD2XAM2_9HYME</name>
<feature type="region of interest" description="Disordered" evidence="2">
    <location>
        <begin position="149"/>
        <end position="174"/>
    </location>
</feature>
<feature type="compositionally biased region" description="Basic residues" evidence="2">
    <location>
        <begin position="199"/>
        <end position="218"/>
    </location>
</feature>
<proteinExistence type="predicted"/>
<feature type="region of interest" description="Disordered" evidence="2">
    <location>
        <begin position="1242"/>
        <end position="1271"/>
    </location>
</feature>
<dbReference type="Pfam" id="PF10650">
    <property type="entry name" value="zf-C3H1"/>
    <property type="match status" value="1"/>
</dbReference>
<feature type="coiled-coil region" evidence="1">
    <location>
        <begin position="1379"/>
        <end position="1406"/>
    </location>
</feature>